<reference evidence="12" key="1">
    <citation type="submission" date="2009-12" db="EMBL/GenBank/DDBJ databases">
        <title>The Genome Sequence of Anolis carolinensis (Green Anole Lizard).</title>
        <authorList>
            <consortium name="The Genome Sequencing Platform"/>
            <person name="Di Palma F."/>
            <person name="Alfoldi J."/>
            <person name="Heiman D."/>
            <person name="Young S."/>
            <person name="Grabherr M."/>
            <person name="Johnson J."/>
            <person name="Lander E.S."/>
            <person name="Lindblad-Toh K."/>
        </authorList>
    </citation>
    <scope>NUCLEOTIDE SEQUENCE [LARGE SCALE GENOMIC DNA]</scope>
    <source>
        <strain evidence="12">JBL SC #1</strain>
    </source>
</reference>
<reference evidence="12" key="3">
    <citation type="submission" date="2025-09" db="UniProtKB">
        <authorList>
            <consortium name="Ensembl"/>
        </authorList>
    </citation>
    <scope>IDENTIFICATION</scope>
</reference>
<dbReference type="SUPFAM" id="SSF81423">
    <property type="entry name" value="Mitochondrial cytochrome c oxidase subunit VIIb"/>
    <property type="match status" value="1"/>
</dbReference>
<proteinExistence type="inferred from homology"/>
<dbReference type="Ensembl" id="ENSACAT00000022492.2">
    <property type="protein sequence ID" value="ENSACAP00000018446.2"/>
    <property type="gene ID" value="ENSACAG00000027689.2"/>
</dbReference>
<evidence type="ECO:0000256" key="4">
    <source>
        <dbReference type="ARBA" id="ARBA00022692"/>
    </source>
</evidence>
<dbReference type="HOGENOM" id="CLU_3420462_0_0_1"/>
<evidence type="ECO:0000256" key="2">
    <source>
        <dbReference type="ARBA" id="ARBA00004673"/>
    </source>
</evidence>
<dbReference type="Gene3D" id="4.10.51.10">
    <property type="entry name" value="Cytochrome C Oxidase, chain K"/>
    <property type="match status" value="1"/>
</dbReference>
<dbReference type="GO" id="GO:0005743">
    <property type="term" value="C:mitochondrial inner membrane"/>
    <property type="evidence" value="ECO:0007669"/>
    <property type="project" value="UniProtKB-SubCell"/>
</dbReference>
<keyword evidence="5" id="KW-0999">Mitochondrion inner membrane</keyword>
<dbReference type="InterPro" id="IPR008433">
    <property type="entry name" value="Cyt_c_oxidase_suVIIB"/>
</dbReference>
<keyword evidence="8" id="KW-0496">Mitochondrion</keyword>
<dbReference type="AlphaFoldDB" id="H9GQX2"/>
<keyword evidence="7" id="KW-1133">Transmembrane helix</keyword>
<evidence type="ECO:0000313" key="13">
    <source>
        <dbReference type="Proteomes" id="UP000001646"/>
    </source>
</evidence>
<dbReference type="InParanoid" id="H9GQX2"/>
<comment type="similarity">
    <text evidence="3">Belongs to the cytochrome c oxidase VIIb family.</text>
</comment>
<keyword evidence="13" id="KW-1185">Reference proteome</keyword>
<sequence length="57" mass="6916">PYRIKHNQSSPDRWLPFQNFQGRSFHQTLRQRVITQTGIEWNLSPVGRITPKPWREE</sequence>
<reference evidence="12" key="2">
    <citation type="submission" date="2025-08" db="UniProtKB">
        <authorList>
            <consortium name="Ensembl"/>
        </authorList>
    </citation>
    <scope>IDENTIFICATION</scope>
</reference>
<evidence type="ECO:0000256" key="7">
    <source>
        <dbReference type="ARBA" id="ARBA00022989"/>
    </source>
</evidence>
<evidence type="ECO:0000256" key="6">
    <source>
        <dbReference type="ARBA" id="ARBA00022946"/>
    </source>
</evidence>
<dbReference type="PANTHER" id="PTHR16716">
    <property type="entry name" value="CYTOCHROME C OXIDASE SUBUNIT 7B, MITOCHONDRIAL"/>
    <property type="match status" value="1"/>
</dbReference>
<evidence type="ECO:0000313" key="12">
    <source>
        <dbReference type="Ensembl" id="ENSACAP00000018446.2"/>
    </source>
</evidence>
<evidence type="ECO:0000256" key="9">
    <source>
        <dbReference type="ARBA" id="ARBA00023136"/>
    </source>
</evidence>
<keyword evidence="9" id="KW-0472">Membrane</keyword>
<dbReference type="UniPathway" id="UPA00705"/>
<protein>
    <recommendedName>
        <fullName evidence="10">Cytochrome c oxidase subunit 7B, mitochondrial</fullName>
    </recommendedName>
    <alternativeName>
        <fullName evidence="11">Cytochrome c oxidase polypeptide VIIb</fullName>
    </alternativeName>
</protein>
<evidence type="ECO:0000256" key="5">
    <source>
        <dbReference type="ARBA" id="ARBA00022792"/>
    </source>
</evidence>
<dbReference type="Proteomes" id="UP000001646">
    <property type="component" value="Unplaced"/>
</dbReference>
<dbReference type="GO" id="GO:0006123">
    <property type="term" value="P:mitochondrial electron transport, cytochrome c to oxygen"/>
    <property type="evidence" value="ECO:0007669"/>
    <property type="project" value="InterPro"/>
</dbReference>
<organism evidence="12 13">
    <name type="scientific">Anolis carolinensis</name>
    <name type="common">Green anole</name>
    <name type="synonym">American chameleon</name>
    <dbReference type="NCBI Taxonomy" id="28377"/>
    <lineage>
        <taxon>Eukaryota</taxon>
        <taxon>Metazoa</taxon>
        <taxon>Chordata</taxon>
        <taxon>Craniata</taxon>
        <taxon>Vertebrata</taxon>
        <taxon>Euteleostomi</taxon>
        <taxon>Lepidosauria</taxon>
        <taxon>Squamata</taxon>
        <taxon>Bifurcata</taxon>
        <taxon>Unidentata</taxon>
        <taxon>Episquamata</taxon>
        <taxon>Toxicofera</taxon>
        <taxon>Iguania</taxon>
        <taxon>Dactyloidae</taxon>
        <taxon>Anolis</taxon>
    </lineage>
</organism>
<accession>H9GQX2</accession>
<comment type="subcellular location">
    <subcellularLocation>
        <location evidence="1">Mitochondrion inner membrane</location>
        <topology evidence="1">Single-pass membrane protein</topology>
    </subcellularLocation>
</comment>
<evidence type="ECO:0000256" key="11">
    <source>
        <dbReference type="ARBA" id="ARBA00041642"/>
    </source>
</evidence>
<dbReference type="InterPro" id="IPR023272">
    <property type="entry name" value="Cyt_c_oxidase_suVIIB_dom_sf"/>
</dbReference>
<dbReference type="Pfam" id="PF05392">
    <property type="entry name" value="COX7B"/>
    <property type="match status" value="1"/>
</dbReference>
<dbReference type="Bgee" id="ENSACAG00000027689">
    <property type="expression patterns" value="Expressed in dewlap and 12 other cell types or tissues"/>
</dbReference>
<keyword evidence="4" id="KW-0812">Transmembrane</keyword>
<evidence type="ECO:0000256" key="1">
    <source>
        <dbReference type="ARBA" id="ARBA00004434"/>
    </source>
</evidence>
<evidence type="ECO:0000256" key="3">
    <source>
        <dbReference type="ARBA" id="ARBA00007351"/>
    </source>
</evidence>
<keyword evidence="6" id="KW-0809">Transit peptide</keyword>
<comment type="pathway">
    <text evidence="2">Energy metabolism; oxidative phosphorylation.</text>
</comment>
<name>H9GQX2_ANOCA</name>
<evidence type="ECO:0000256" key="8">
    <source>
        <dbReference type="ARBA" id="ARBA00023128"/>
    </source>
</evidence>
<evidence type="ECO:0000256" key="10">
    <source>
        <dbReference type="ARBA" id="ARBA00040623"/>
    </source>
</evidence>
<dbReference type="PANTHER" id="PTHR16716:SF0">
    <property type="entry name" value="CYTOCHROME C OXIDASE SUBUNIT 7B, MITOCHONDRIAL"/>
    <property type="match status" value="1"/>
</dbReference>